<organism evidence="2 3">
    <name type="scientific">Kyrpidia spormannii</name>
    <dbReference type="NCBI Taxonomy" id="2055160"/>
    <lineage>
        <taxon>Bacteria</taxon>
        <taxon>Bacillati</taxon>
        <taxon>Bacillota</taxon>
        <taxon>Bacilli</taxon>
        <taxon>Bacillales</taxon>
        <taxon>Alicyclobacillaceae</taxon>
        <taxon>Kyrpidia</taxon>
    </lineage>
</organism>
<reference evidence="2 3" key="1">
    <citation type="submission" date="2020-04" db="EMBL/GenBank/DDBJ databases">
        <authorList>
            <person name="Hogendoorn C."/>
        </authorList>
    </citation>
    <scope>NUCLEOTIDE SEQUENCE [LARGE SCALE GENOMIC DNA]</scope>
    <source>
        <strain evidence="2">COOX1</strain>
    </source>
</reference>
<name>A0A6F9E065_9BACL</name>
<dbReference type="EMBL" id="LR792683">
    <property type="protein sequence ID" value="CAB3390689.1"/>
    <property type="molecule type" value="Genomic_DNA"/>
</dbReference>
<evidence type="ECO:0000313" key="2">
    <source>
        <dbReference type="EMBL" id="CAB3390689.1"/>
    </source>
</evidence>
<dbReference type="Proteomes" id="UP000502196">
    <property type="component" value="Chromosome"/>
</dbReference>
<evidence type="ECO:0000256" key="1">
    <source>
        <dbReference type="SAM" id="MobiDB-lite"/>
    </source>
</evidence>
<protein>
    <submittedName>
        <fullName evidence="2">Uncharacterized protein</fullName>
    </submittedName>
</protein>
<evidence type="ECO:0000313" key="3">
    <source>
        <dbReference type="Proteomes" id="UP000502196"/>
    </source>
</evidence>
<gene>
    <name evidence="2" type="ORF">COOX1_0538</name>
</gene>
<feature type="region of interest" description="Disordered" evidence="1">
    <location>
        <begin position="1"/>
        <end position="40"/>
    </location>
</feature>
<accession>A0A6F9E065</accession>
<sequence length="40" mass="4633">MTPLLRYSSNEMKMDREAARRRAGRSGIGRPFLSPWRKPG</sequence>
<dbReference type="AlphaFoldDB" id="A0A6F9E065"/>
<proteinExistence type="predicted"/>